<dbReference type="InterPro" id="IPR032675">
    <property type="entry name" value="LRR_dom_sf"/>
</dbReference>
<comment type="caution">
    <text evidence="2">The sequence shown here is derived from an EMBL/GenBank/DDBJ whole genome shotgun (WGS) entry which is preliminary data.</text>
</comment>
<feature type="region of interest" description="Disordered" evidence="1">
    <location>
        <begin position="284"/>
        <end position="303"/>
    </location>
</feature>
<feature type="compositionally biased region" description="Polar residues" evidence="1">
    <location>
        <begin position="340"/>
        <end position="377"/>
    </location>
</feature>
<feature type="compositionally biased region" description="Polar residues" evidence="1">
    <location>
        <begin position="92"/>
        <end position="126"/>
    </location>
</feature>
<dbReference type="SUPFAM" id="SSF52047">
    <property type="entry name" value="RNI-like"/>
    <property type="match status" value="1"/>
</dbReference>
<dbReference type="OrthoDB" id="8436363at2759"/>
<name>A0A367Y176_9ASCO</name>
<feature type="region of interest" description="Disordered" evidence="1">
    <location>
        <begin position="1219"/>
        <end position="1239"/>
    </location>
</feature>
<organism evidence="2 3">
    <name type="scientific">Candida viswanathii</name>
    <dbReference type="NCBI Taxonomy" id="5486"/>
    <lineage>
        <taxon>Eukaryota</taxon>
        <taxon>Fungi</taxon>
        <taxon>Dikarya</taxon>
        <taxon>Ascomycota</taxon>
        <taxon>Saccharomycotina</taxon>
        <taxon>Pichiomycetes</taxon>
        <taxon>Debaryomycetaceae</taxon>
        <taxon>Candida/Lodderomyces clade</taxon>
        <taxon>Candida</taxon>
    </lineage>
</organism>
<evidence type="ECO:0000313" key="3">
    <source>
        <dbReference type="Proteomes" id="UP000253472"/>
    </source>
</evidence>
<feature type="compositionally biased region" description="Polar residues" evidence="1">
    <location>
        <begin position="481"/>
        <end position="490"/>
    </location>
</feature>
<dbReference type="Gene3D" id="3.80.10.10">
    <property type="entry name" value="Ribonuclease Inhibitor"/>
    <property type="match status" value="1"/>
</dbReference>
<feature type="region of interest" description="Disordered" evidence="1">
    <location>
        <begin position="76"/>
        <end position="176"/>
    </location>
</feature>
<feature type="region of interest" description="Disordered" evidence="1">
    <location>
        <begin position="313"/>
        <end position="379"/>
    </location>
</feature>
<dbReference type="Proteomes" id="UP000253472">
    <property type="component" value="Unassembled WGS sequence"/>
</dbReference>
<reference evidence="2 3" key="1">
    <citation type="submission" date="2018-06" db="EMBL/GenBank/DDBJ databases">
        <title>Whole genome sequencing of Candida tropicalis (genome annotated by CSBL at Korea University).</title>
        <authorList>
            <person name="Ahn J."/>
        </authorList>
    </citation>
    <scope>NUCLEOTIDE SEQUENCE [LARGE SCALE GENOMIC DNA]</scope>
    <source>
        <strain evidence="2 3">ATCC 20962</strain>
    </source>
</reference>
<accession>A0A367Y176</accession>
<dbReference type="STRING" id="5486.A0A367Y176"/>
<feature type="region of interest" description="Disordered" evidence="1">
    <location>
        <begin position="455"/>
        <end position="503"/>
    </location>
</feature>
<feature type="compositionally biased region" description="Low complexity" evidence="1">
    <location>
        <begin position="231"/>
        <end position="242"/>
    </location>
</feature>
<dbReference type="AlphaFoldDB" id="A0A367Y176"/>
<feature type="region of interest" description="Disordered" evidence="1">
    <location>
        <begin position="220"/>
        <end position="249"/>
    </location>
</feature>
<evidence type="ECO:0000313" key="2">
    <source>
        <dbReference type="EMBL" id="RCK59598.1"/>
    </source>
</evidence>
<feature type="compositionally biased region" description="Polar residues" evidence="1">
    <location>
        <begin position="15"/>
        <end position="37"/>
    </location>
</feature>
<proteinExistence type="predicted"/>
<dbReference type="EMBL" id="QLNQ01000027">
    <property type="protein sequence ID" value="RCK59598.1"/>
    <property type="molecule type" value="Genomic_DNA"/>
</dbReference>
<keyword evidence="3" id="KW-1185">Reference proteome</keyword>
<protein>
    <submittedName>
        <fullName evidence="2">MAP-ous protein 1</fullName>
    </submittedName>
</protein>
<feature type="region of interest" description="Disordered" evidence="1">
    <location>
        <begin position="425"/>
        <end position="444"/>
    </location>
</feature>
<feature type="compositionally biased region" description="Acidic residues" evidence="1">
    <location>
        <begin position="491"/>
        <end position="500"/>
    </location>
</feature>
<evidence type="ECO:0000256" key="1">
    <source>
        <dbReference type="SAM" id="MobiDB-lite"/>
    </source>
</evidence>
<feature type="compositionally biased region" description="Basic and acidic residues" evidence="1">
    <location>
        <begin position="425"/>
        <end position="437"/>
    </location>
</feature>
<feature type="compositionally biased region" description="Acidic residues" evidence="1">
    <location>
        <begin position="467"/>
        <end position="480"/>
    </location>
</feature>
<feature type="region of interest" description="Disordered" evidence="1">
    <location>
        <begin position="1"/>
        <end position="42"/>
    </location>
</feature>
<sequence length="1255" mass="140300">MAPAGDSHPIDIPKSPTSPKQLFPSSTSPASPLNRSKPQLEMEKMRDILEEETNLYTKGVTDNDVAWIVRDSSIDPNIDISQNSTTTTTTTSKESSPNVPTQNSTPATHLSATISNSNDNYTSKTKPSIAPIQEENVASDPSSYNDHQHHEHHHHHHDNATYDAPRRRSSTSSVGGGFFSKLKSKFRKDLASSEHIVEHPKLQTMLPPTQQQQGIFKSGYDMNSNRKVDDSNNSSINTTSSSPPKVQASTSANLLRTMSTPVYTHYTSDPRLEEYIRFYQRRDSRRASVASNNSNGKDEPMPLALVNGFENANYNRPRESSESTPSSTSKISGFLKRRSSTANKYNDSNTSIPGTPLSRQATPQSTTTKSALDSNPSFKGLKPLKRVAFHSSTFLIDPPQQIPSRTPRKGNVEVLPNGTVKIRPLTEEEKIEMEKSQRGLGGGIIVGGTGALGYVRKDAGPPKPIAEDAEDSPEEEEQESGDNNSDGTSTAEDDPDENEPSVDAHAKGLTIDKPMAHHQPVSYSAPVKKMALDTMYARCCHLREILPIPAIMKQIPKGSMAPLPVLQMRNPSPTMIEIQSFADFLRIAPVICVCLDGVNFSVEQFKILLSAMSAKKQLEKLSLRNTPLNEEGWSLLCWFLSRNTVLNKLDITQCPSLSVNILKKKKKKTEGKFDENLTRMTSNKENRSDVDWELFVATLIARGGIEELILTGCCIQDIVIFEKLMSLAVLKRTSRLGLAFNQLTPRHMKILVDTWLFKDFARGIDLGYNDFLSVNMLKPILDYTKRPDYDKTIAKSTLSFMSINSTNSSFNDIFKETVENFLMRLPNLKYLDFSNNQRLFGIFGKNEGKKAEPSEEASVSFFMSKLPLFPQLIRLHLENENFSQSSVLQIAEILPFCQNLGYFSILGTKLDTTCATALVNAVKNSKSLINLECDTEDFPNVFKDRIGLYTMRNMEKVLYSAKKPDQKEPILSEGSGAESLTDQLHSILALKSQKKLDLNLPEIVKFINRAKSIRHELRQAINELLKLQLKNALELNGKETLIRLIFIDSSIEKGLQLIDPSFVDDPNNSVTLTKVIGPREGNDDLHLQLEHTDTQEPESAGTVLASRPLSLSKNGSRTSLTNLSKEEASVLKLSKLRDFHRPNSPFPEAADFRQKLMSFELSDLDKVIEFLSDLKREGISLERVFESEDDTIEGDHDFLNVEEIKSKLASLKIEQLEDVSKEKKEDEIETTARDSDDKREFLNTTYDQVLNNLTK</sequence>
<gene>
    <name evidence="2" type="primary">MHP1_0</name>
    <name evidence="2" type="ORF">Cantr_07752</name>
</gene>
<feature type="region of interest" description="Disordered" evidence="1">
    <location>
        <begin position="397"/>
        <end position="416"/>
    </location>
</feature>